<feature type="compositionally biased region" description="Basic and acidic residues" evidence="8">
    <location>
        <begin position="697"/>
        <end position="706"/>
    </location>
</feature>
<evidence type="ECO:0000256" key="7">
    <source>
        <dbReference type="ARBA" id="ARBA00023303"/>
    </source>
</evidence>
<keyword evidence="3 9" id="KW-0812">Transmembrane</keyword>
<organism evidence="11 12">
    <name type="scientific">Viridothelium virens</name>
    <name type="common">Speckled blister lichen</name>
    <name type="synonym">Trypethelium virens</name>
    <dbReference type="NCBI Taxonomy" id="1048519"/>
    <lineage>
        <taxon>Eukaryota</taxon>
        <taxon>Fungi</taxon>
        <taxon>Dikarya</taxon>
        <taxon>Ascomycota</taxon>
        <taxon>Pezizomycotina</taxon>
        <taxon>Dothideomycetes</taxon>
        <taxon>Dothideomycetes incertae sedis</taxon>
        <taxon>Trypetheliales</taxon>
        <taxon>Trypetheliaceae</taxon>
        <taxon>Viridothelium</taxon>
    </lineage>
</organism>
<sequence length="706" mass="79500">MNDPGLDGPVKEAAEANENGYGNQFDSINQEDQHFLDPSRWWFASTACPLIAGTFGPIANALSICALVENWRVYIPPGSSEGYGVDIRDPAWLIAINAISLAAALVANFTLLLNMAQRVRFEIAQPITIVGFFLSGLLLIALLIASSTDAFRLQPPSQHALTQAFYYAIMAAINYMGVTFVMCITVYGARAGKYRTGFRLTPPQRTLMLQTIFFLVYLLLGALVYSYVENWGFLDAVFWADFTLLTVGIGDNFVPLTHTGRSLLFPYAIGGIVMLGLVVGSIRSLVLERGKQKMQARMTEKKREHALRSVDLENQTIRIDWFHALTFSKKGKTESELREQEFKVMRKIQYSAESRRRWMSLGISLTAAFTLWFVGAVVFWKSERPQQWSYFVSLYFAYTSLLTIGYGDFIPMSNAGKAFFVYWSLLAVPTLTILISNMGDTVVKGFSQASDWLGAVTVLPEDNGFKATFKSSIAKIVQFRVFRNVDITIDGRAASGDPSAQEEKALRRQCNTAEIISDKIAKHLESEELKEAARAESHGDLLDRDIHFYHFVLAKEIRHLMQDLQVSPPKEYSYGEWAYYLKLMGQDENDPSLHRAPRAQVERTEGVAEAQLVPDPDAHGGMRMKPWSWLGNRSPLMGDKVEAQWILERLSATLEHELKRMRSRDERVRRRPPPISMSDLVQGPERLSSGESPPGEEAARVREKHE</sequence>
<feature type="transmembrane region" description="Helical" evidence="9">
    <location>
        <begin position="419"/>
        <end position="439"/>
    </location>
</feature>
<dbReference type="GO" id="GO:0030322">
    <property type="term" value="P:stabilization of membrane potential"/>
    <property type="evidence" value="ECO:0007669"/>
    <property type="project" value="TreeGrafter"/>
</dbReference>
<evidence type="ECO:0000256" key="2">
    <source>
        <dbReference type="ARBA" id="ARBA00022448"/>
    </source>
</evidence>
<dbReference type="GO" id="GO:0022841">
    <property type="term" value="F:potassium ion leak channel activity"/>
    <property type="evidence" value="ECO:0007669"/>
    <property type="project" value="TreeGrafter"/>
</dbReference>
<feature type="domain" description="Potassium channel" evidence="10">
    <location>
        <begin position="369"/>
        <end position="443"/>
    </location>
</feature>
<dbReference type="FunFam" id="1.10.287.70:FF:000182">
    <property type="entry name" value="Outward-rectifier potassium channel TOK1"/>
    <property type="match status" value="1"/>
</dbReference>
<dbReference type="Pfam" id="PF07885">
    <property type="entry name" value="Ion_trans_2"/>
    <property type="match status" value="2"/>
</dbReference>
<name>A0A6A6GZD6_VIRVR</name>
<dbReference type="PANTHER" id="PTHR11003">
    <property type="entry name" value="POTASSIUM CHANNEL, SUBFAMILY K"/>
    <property type="match status" value="1"/>
</dbReference>
<evidence type="ECO:0000256" key="1">
    <source>
        <dbReference type="ARBA" id="ARBA00004141"/>
    </source>
</evidence>
<evidence type="ECO:0000256" key="9">
    <source>
        <dbReference type="SAM" id="Phobius"/>
    </source>
</evidence>
<keyword evidence="2" id="KW-0813">Transport</keyword>
<keyword evidence="6 9" id="KW-0472">Membrane</keyword>
<evidence type="ECO:0000313" key="11">
    <source>
        <dbReference type="EMBL" id="KAF2231186.1"/>
    </source>
</evidence>
<evidence type="ECO:0000259" key="10">
    <source>
        <dbReference type="Pfam" id="PF07885"/>
    </source>
</evidence>
<feature type="transmembrane region" description="Helical" evidence="9">
    <location>
        <begin position="207"/>
        <end position="228"/>
    </location>
</feature>
<proteinExistence type="predicted"/>
<keyword evidence="7 11" id="KW-0407">Ion channel</keyword>
<evidence type="ECO:0000256" key="4">
    <source>
        <dbReference type="ARBA" id="ARBA00022989"/>
    </source>
</evidence>
<feature type="transmembrane region" description="Helical" evidence="9">
    <location>
        <begin position="264"/>
        <end position="287"/>
    </location>
</feature>
<feature type="transmembrane region" description="Helical" evidence="9">
    <location>
        <begin position="165"/>
        <end position="187"/>
    </location>
</feature>
<keyword evidence="12" id="KW-1185">Reference proteome</keyword>
<gene>
    <name evidence="11" type="ORF">EV356DRAFT_535755</name>
</gene>
<accession>A0A6A6GZD6</accession>
<evidence type="ECO:0000256" key="8">
    <source>
        <dbReference type="SAM" id="MobiDB-lite"/>
    </source>
</evidence>
<feature type="transmembrane region" description="Helical" evidence="9">
    <location>
        <begin position="358"/>
        <end position="382"/>
    </location>
</feature>
<feature type="transmembrane region" description="Helical" evidence="9">
    <location>
        <begin position="91"/>
        <end position="115"/>
    </location>
</feature>
<feature type="region of interest" description="Disordered" evidence="8">
    <location>
        <begin position="660"/>
        <end position="706"/>
    </location>
</feature>
<dbReference type="InterPro" id="IPR013099">
    <property type="entry name" value="K_chnl_dom"/>
</dbReference>
<dbReference type="GO" id="GO:0015271">
    <property type="term" value="F:outward rectifier potassium channel activity"/>
    <property type="evidence" value="ECO:0007669"/>
    <property type="project" value="TreeGrafter"/>
</dbReference>
<dbReference type="InterPro" id="IPR003280">
    <property type="entry name" value="2pore_dom_K_chnl"/>
</dbReference>
<evidence type="ECO:0000313" key="12">
    <source>
        <dbReference type="Proteomes" id="UP000800092"/>
    </source>
</evidence>
<feature type="transmembrane region" description="Helical" evidence="9">
    <location>
        <begin position="388"/>
        <end position="407"/>
    </location>
</feature>
<keyword evidence="5" id="KW-0406">Ion transport</keyword>
<dbReference type="Gene3D" id="1.10.287.70">
    <property type="match status" value="2"/>
</dbReference>
<keyword evidence="4 9" id="KW-1133">Transmembrane helix</keyword>
<evidence type="ECO:0000256" key="6">
    <source>
        <dbReference type="ARBA" id="ARBA00023136"/>
    </source>
</evidence>
<protein>
    <submittedName>
        <fullName evidence="11">Voltage-gated potassium channel</fullName>
    </submittedName>
</protein>
<dbReference type="GO" id="GO:0005886">
    <property type="term" value="C:plasma membrane"/>
    <property type="evidence" value="ECO:0007669"/>
    <property type="project" value="TreeGrafter"/>
</dbReference>
<dbReference type="SUPFAM" id="SSF81324">
    <property type="entry name" value="Voltage-gated potassium channels"/>
    <property type="match status" value="2"/>
</dbReference>
<evidence type="ECO:0000256" key="3">
    <source>
        <dbReference type="ARBA" id="ARBA00022692"/>
    </source>
</evidence>
<dbReference type="Proteomes" id="UP000800092">
    <property type="component" value="Unassembled WGS sequence"/>
</dbReference>
<dbReference type="AlphaFoldDB" id="A0A6A6GZD6"/>
<dbReference type="PANTHER" id="PTHR11003:SF301">
    <property type="entry name" value="POTASSIUM CHANNEL PROTEIN"/>
    <property type="match status" value="1"/>
</dbReference>
<feature type="domain" description="Potassium channel" evidence="10">
    <location>
        <begin position="213"/>
        <end position="286"/>
    </location>
</feature>
<feature type="transmembrane region" description="Helical" evidence="9">
    <location>
        <begin position="127"/>
        <end position="145"/>
    </location>
</feature>
<evidence type="ECO:0000256" key="5">
    <source>
        <dbReference type="ARBA" id="ARBA00023065"/>
    </source>
</evidence>
<dbReference type="EMBL" id="ML991830">
    <property type="protein sequence ID" value="KAF2231186.1"/>
    <property type="molecule type" value="Genomic_DNA"/>
</dbReference>
<comment type="subcellular location">
    <subcellularLocation>
        <location evidence="1">Membrane</location>
        <topology evidence="1">Multi-pass membrane protein</topology>
    </subcellularLocation>
</comment>
<dbReference type="OrthoDB" id="297496at2759"/>
<reference evidence="11" key="1">
    <citation type="journal article" date="2020" name="Stud. Mycol.">
        <title>101 Dothideomycetes genomes: a test case for predicting lifestyles and emergence of pathogens.</title>
        <authorList>
            <person name="Haridas S."/>
            <person name="Albert R."/>
            <person name="Binder M."/>
            <person name="Bloem J."/>
            <person name="Labutti K."/>
            <person name="Salamov A."/>
            <person name="Andreopoulos B."/>
            <person name="Baker S."/>
            <person name="Barry K."/>
            <person name="Bills G."/>
            <person name="Bluhm B."/>
            <person name="Cannon C."/>
            <person name="Castanera R."/>
            <person name="Culley D."/>
            <person name="Daum C."/>
            <person name="Ezra D."/>
            <person name="Gonzalez J."/>
            <person name="Henrissat B."/>
            <person name="Kuo A."/>
            <person name="Liang C."/>
            <person name="Lipzen A."/>
            <person name="Lutzoni F."/>
            <person name="Magnuson J."/>
            <person name="Mondo S."/>
            <person name="Nolan M."/>
            <person name="Ohm R."/>
            <person name="Pangilinan J."/>
            <person name="Park H.-J."/>
            <person name="Ramirez L."/>
            <person name="Alfaro M."/>
            <person name="Sun H."/>
            <person name="Tritt A."/>
            <person name="Yoshinaga Y."/>
            <person name="Zwiers L.-H."/>
            <person name="Turgeon B."/>
            <person name="Goodwin S."/>
            <person name="Spatafora J."/>
            <person name="Crous P."/>
            <person name="Grigoriev I."/>
        </authorList>
    </citation>
    <scope>NUCLEOTIDE SEQUENCE</scope>
    <source>
        <strain evidence="11">Tuck. ex Michener</strain>
    </source>
</reference>